<evidence type="ECO:0000259" key="1">
    <source>
        <dbReference type="Pfam" id="PF05699"/>
    </source>
</evidence>
<name>A0ABP1BE06_9BRYO</name>
<dbReference type="EMBL" id="OZ023704">
    <property type="protein sequence ID" value="CAK9873607.1"/>
    <property type="molecule type" value="Genomic_DNA"/>
</dbReference>
<accession>A0ABP1BE06</accession>
<evidence type="ECO:0000313" key="3">
    <source>
        <dbReference type="Proteomes" id="UP001497522"/>
    </source>
</evidence>
<dbReference type="InterPro" id="IPR012337">
    <property type="entry name" value="RNaseH-like_sf"/>
</dbReference>
<dbReference type="Proteomes" id="UP001497522">
    <property type="component" value="Chromosome 3"/>
</dbReference>
<gene>
    <name evidence="2" type="ORF">CSSPJE1EN2_LOCUS16079</name>
</gene>
<dbReference type="InterPro" id="IPR008906">
    <property type="entry name" value="HATC_C_dom"/>
</dbReference>
<evidence type="ECO:0000313" key="2">
    <source>
        <dbReference type="EMBL" id="CAK9873607.1"/>
    </source>
</evidence>
<keyword evidence="3" id="KW-1185">Reference proteome</keyword>
<feature type="domain" description="HAT C-terminal dimerisation" evidence="1">
    <location>
        <begin position="51"/>
        <end position="121"/>
    </location>
</feature>
<proteinExistence type="predicted"/>
<reference evidence="2" key="1">
    <citation type="submission" date="2024-03" db="EMBL/GenBank/DDBJ databases">
        <authorList>
            <consortium name="ELIXIR-Norway"/>
            <consortium name="Elixir Norway"/>
        </authorList>
    </citation>
    <scope>NUCLEOTIDE SEQUENCE</scope>
</reference>
<protein>
    <recommendedName>
        <fullName evidence="1">HAT C-terminal dimerisation domain-containing protein</fullName>
    </recommendedName>
</protein>
<organism evidence="2 3">
    <name type="scientific">Sphagnum jensenii</name>
    <dbReference type="NCBI Taxonomy" id="128206"/>
    <lineage>
        <taxon>Eukaryota</taxon>
        <taxon>Viridiplantae</taxon>
        <taxon>Streptophyta</taxon>
        <taxon>Embryophyta</taxon>
        <taxon>Bryophyta</taxon>
        <taxon>Sphagnophytina</taxon>
        <taxon>Sphagnopsida</taxon>
        <taxon>Sphagnales</taxon>
        <taxon>Sphagnaceae</taxon>
        <taxon>Sphagnum</taxon>
    </lineage>
</organism>
<dbReference type="Pfam" id="PF05699">
    <property type="entry name" value="Dimer_Tnp_hAT"/>
    <property type="match status" value="1"/>
</dbReference>
<dbReference type="PANTHER" id="PTHR46169">
    <property type="entry name" value="DNA REPLICATION-RELATED ELEMENT FACTOR, ISOFORM A"/>
    <property type="match status" value="1"/>
</dbReference>
<sequence>MASLLDPIMKSRLVRLGVERNQIEQAKDKLKDAMIKYAPLDHEEEDVPLARSPCVDGDTSGEFHVLSWWRRKGKDLFSILARVVRSTLCIPASSAMSENNFSDAGNTLTKKRNRLKPRTSSFFFFFVAAWPQEKKLTWAMWALKVATM</sequence>
<dbReference type="SUPFAM" id="SSF53098">
    <property type="entry name" value="Ribonuclease H-like"/>
    <property type="match status" value="1"/>
</dbReference>
<dbReference type="PANTHER" id="PTHR46169:SF15">
    <property type="entry name" value="INNER CENTROMERE PROTEIN A-LIKE ISOFORM X1-RELATED"/>
    <property type="match status" value="1"/>
</dbReference>
<dbReference type="InterPro" id="IPR052717">
    <property type="entry name" value="Vacuolar_transposase_reg"/>
</dbReference>